<sequence>MALIELIGEATGSQTVRIERGPVKVFAQALLDDDPIYDSDSAPVPPTYPFVMHFWGAVEQEGTPGLPIERLRGAGRAILHGEQGFTYTRWPRVGDVLKGTTTITDVYEKTKSNGGSLEFYVTETDWRDLESGEPVVKSKFTLVVNVRPPKN</sequence>
<protein>
    <submittedName>
        <fullName evidence="2">Unannotated protein</fullName>
    </submittedName>
</protein>
<dbReference type="Gene3D" id="3.10.129.10">
    <property type="entry name" value="Hotdog Thioesterase"/>
    <property type="match status" value="1"/>
</dbReference>
<dbReference type="InterPro" id="IPR039569">
    <property type="entry name" value="FAS1-like_DH_region"/>
</dbReference>
<dbReference type="AlphaFoldDB" id="A0A6J7CJB3"/>
<accession>A0A6J7CJB3</accession>
<proteinExistence type="predicted"/>
<evidence type="ECO:0000313" key="2">
    <source>
        <dbReference type="EMBL" id="CAB4856259.1"/>
    </source>
</evidence>
<reference evidence="2" key="1">
    <citation type="submission" date="2020-05" db="EMBL/GenBank/DDBJ databases">
        <authorList>
            <person name="Chiriac C."/>
            <person name="Salcher M."/>
            <person name="Ghai R."/>
            <person name="Kavagutti S V."/>
        </authorList>
    </citation>
    <scope>NUCLEOTIDE SEQUENCE</scope>
</reference>
<dbReference type="Pfam" id="PF13452">
    <property type="entry name" value="FAS1_DH_region"/>
    <property type="match status" value="1"/>
</dbReference>
<organism evidence="2">
    <name type="scientific">freshwater metagenome</name>
    <dbReference type="NCBI Taxonomy" id="449393"/>
    <lineage>
        <taxon>unclassified sequences</taxon>
        <taxon>metagenomes</taxon>
        <taxon>ecological metagenomes</taxon>
    </lineage>
</organism>
<evidence type="ECO:0000259" key="1">
    <source>
        <dbReference type="Pfam" id="PF13452"/>
    </source>
</evidence>
<name>A0A6J7CJB3_9ZZZZ</name>
<dbReference type="EMBL" id="CAFBLK010000013">
    <property type="protein sequence ID" value="CAB4856259.1"/>
    <property type="molecule type" value="Genomic_DNA"/>
</dbReference>
<dbReference type="SUPFAM" id="SSF54637">
    <property type="entry name" value="Thioesterase/thiol ester dehydrase-isomerase"/>
    <property type="match status" value="1"/>
</dbReference>
<feature type="domain" description="FAS1-like dehydratase" evidence="1">
    <location>
        <begin position="6"/>
        <end position="137"/>
    </location>
</feature>
<gene>
    <name evidence="2" type="ORF">UFOPK3317_00138</name>
</gene>
<dbReference type="InterPro" id="IPR029069">
    <property type="entry name" value="HotDog_dom_sf"/>
</dbReference>